<comment type="subcellular location">
    <subcellularLocation>
        <location evidence="1">Cell membrane</location>
        <topology evidence="1">Multi-pass membrane protein</topology>
    </subcellularLocation>
</comment>
<feature type="transmembrane region" description="Helical" evidence="9">
    <location>
        <begin position="229"/>
        <end position="247"/>
    </location>
</feature>
<keyword evidence="8" id="KW-0325">Glycoprotein</keyword>
<name>A0A6J3KU37_9HYME</name>
<comment type="similarity">
    <text evidence="2">Belongs to the glutamate-gated ion channel (TC 1.A.10.1) family.</text>
</comment>
<keyword evidence="6 9" id="KW-0472">Membrane</keyword>
<protein>
    <submittedName>
        <fullName evidence="12">Uncharacterized protein LOC117236628</fullName>
    </submittedName>
</protein>
<dbReference type="InterPro" id="IPR001320">
    <property type="entry name" value="Iontro_rcpt_C"/>
</dbReference>
<sequence>MFDDTATGTIIRASATGDEITSRSVGSCTSVTNDVDRIPTFAADSRRFCPLGGCTMKYAIVTDATVSFWLKEDTLRLKRNETLQAVGALLIEDFGKYYNLTVDSSTEINIPWPDAFEKLMNRDIDMIAGPKPEDLQILDNVEVICWYMFRDMVLASLVRIRTIENDILKLVMPFHYFVWISVFLVFIVYTLLLIVLKKLSSMGLIKEQVKFAHIWAISLSQSITLPRNLGLRLVLLLWMIFSLYLSITYNSTFTSSLAQVDTEDLLQNLEQVRDSGQPLSGPGVVRSYFNNSDDQFIIDLYKRYEVLGPEEALDSIFKKNGFAVLQHFTVDRMNWDYRNNRSLRMYTLPKPVFRFPVFFFARRGYMYRRPLRRLITKYRETGMIKKLSSRLMIEEDQQIVFNQDSDEILTMKHLRPIFEIFFVCQGIGCLIFLIELLVTCILRDSL</sequence>
<evidence type="ECO:0000256" key="9">
    <source>
        <dbReference type="SAM" id="Phobius"/>
    </source>
</evidence>
<keyword evidence="11" id="KW-1185">Reference proteome</keyword>
<dbReference type="RefSeq" id="XP_033355646.1">
    <property type="nucleotide sequence ID" value="XM_033499755.1"/>
</dbReference>
<feature type="transmembrane region" description="Helical" evidence="9">
    <location>
        <begin position="420"/>
        <end position="442"/>
    </location>
</feature>
<proteinExistence type="inferred from homology"/>
<keyword evidence="7" id="KW-0675">Receptor</keyword>
<dbReference type="Proteomes" id="UP000504631">
    <property type="component" value="Unplaced"/>
</dbReference>
<organism evidence="11 12">
    <name type="scientific">Bombus vosnesenskii</name>
    <dbReference type="NCBI Taxonomy" id="207650"/>
    <lineage>
        <taxon>Eukaryota</taxon>
        <taxon>Metazoa</taxon>
        <taxon>Ecdysozoa</taxon>
        <taxon>Arthropoda</taxon>
        <taxon>Hexapoda</taxon>
        <taxon>Insecta</taxon>
        <taxon>Pterygota</taxon>
        <taxon>Neoptera</taxon>
        <taxon>Endopterygota</taxon>
        <taxon>Hymenoptera</taxon>
        <taxon>Apocrita</taxon>
        <taxon>Aculeata</taxon>
        <taxon>Apoidea</taxon>
        <taxon>Anthophila</taxon>
        <taxon>Apidae</taxon>
        <taxon>Bombus</taxon>
        <taxon>Pyrobombus</taxon>
    </lineage>
</organism>
<dbReference type="Pfam" id="PF00060">
    <property type="entry name" value="Lig_chan"/>
    <property type="match status" value="1"/>
</dbReference>
<evidence type="ECO:0000256" key="7">
    <source>
        <dbReference type="ARBA" id="ARBA00023170"/>
    </source>
</evidence>
<dbReference type="GeneID" id="117236628"/>
<feature type="transmembrane region" description="Helical" evidence="9">
    <location>
        <begin position="176"/>
        <end position="196"/>
    </location>
</feature>
<evidence type="ECO:0000313" key="12">
    <source>
        <dbReference type="RefSeq" id="XP_033355646.1"/>
    </source>
</evidence>
<dbReference type="InterPro" id="IPR052192">
    <property type="entry name" value="Insect_Ionotropic_Sensory_Rcpt"/>
</dbReference>
<dbReference type="AlphaFoldDB" id="A0A6J3KU37"/>
<dbReference type="GO" id="GO:0005886">
    <property type="term" value="C:plasma membrane"/>
    <property type="evidence" value="ECO:0007669"/>
    <property type="project" value="UniProtKB-SubCell"/>
</dbReference>
<evidence type="ECO:0000256" key="6">
    <source>
        <dbReference type="ARBA" id="ARBA00023136"/>
    </source>
</evidence>
<feature type="domain" description="Ionotropic glutamate receptor C-terminal" evidence="10">
    <location>
        <begin position="178"/>
        <end position="423"/>
    </location>
</feature>
<evidence type="ECO:0000256" key="4">
    <source>
        <dbReference type="ARBA" id="ARBA00022692"/>
    </source>
</evidence>
<dbReference type="PANTHER" id="PTHR42643">
    <property type="entry name" value="IONOTROPIC RECEPTOR 20A-RELATED"/>
    <property type="match status" value="1"/>
</dbReference>
<dbReference type="Gene3D" id="1.10.287.70">
    <property type="match status" value="1"/>
</dbReference>
<evidence type="ECO:0000256" key="3">
    <source>
        <dbReference type="ARBA" id="ARBA00022475"/>
    </source>
</evidence>
<dbReference type="PANTHER" id="PTHR42643:SF24">
    <property type="entry name" value="IONOTROPIC RECEPTOR 60A"/>
    <property type="match status" value="1"/>
</dbReference>
<dbReference type="KEGG" id="bvk:117236628"/>
<keyword evidence="4 9" id="KW-0812">Transmembrane</keyword>
<evidence type="ECO:0000256" key="5">
    <source>
        <dbReference type="ARBA" id="ARBA00022989"/>
    </source>
</evidence>
<dbReference type="SUPFAM" id="SSF53850">
    <property type="entry name" value="Periplasmic binding protein-like II"/>
    <property type="match status" value="1"/>
</dbReference>
<keyword evidence="5 9" id="KW-1133">Transmembrane helix</keyword>
<evidence type="ECO:0000256" key="2">
    <source>
        <dbReference type="ARBA" id="ARBA00008685"/>
    </source>
</evidence>
<evidence type="ECO:0000256" key="1">
    <source>
        <dbReference type="ARBA" id="ARBA00004651"/>
    </source>
</evidence>
<evidence type="ECO:0000259" key="10">
    <source>
        <dbReference type="Pfam" id="PF00060"/>
    </source>
</evidence>
<gene>
    <name evidence="12" type="primary">LOC117236628</name>
</gene>
<dbReference type="GO" id="GO:0050906">
    <property type="term" value="P:detection of stimulus involved in sensory perception"/>
    <property type="evidence" value="ECO:0007669"/>
    <property type="project" value="UniProtKB-ARBA"/>
</dbReference>
<keyword evidence="3" id="KW-1003">Cell membrane</keyword>
<reference evidence="12" key="1">
    <citation type="submission" date="2025-08" db="UniProtKB">
        <authorList>
            <consortium name="RefSeq"/>
        </authorList>
    </citation>
    <scope>IDENTIFICATION</scope>
    <source>
        <tissue evidence="12">Muscle</tissue>
    </source>
</reference>
<dbReference type="GO" id="GO:0015276">
    <property type="term" value="F:ligand-gated monoatomic ion channel activity"/>
    <property type="evidence" value="ECO:0007669"/>
    <property type="project" value="InterPro"/>
</dbReference>
<evidence type="ECO:0000256" key="8">
    <source>
        <dbReference type="ARBA" id="ARBA00023180"/>
    </source>
</evidence>
<accession>A0A6J3KU37</accession>
<evidence type="ECO:0000313" key="11">
    <source>
        <dbReference type="Proteomes" id="UP000504631"/>
    </source>
</evidence>